<accession>A0A6J6E429</accession>
<feature type="compositionally biased region" description="Polar residues" evidence="1">
    <location>
        <begin position="16"/>
        <end position="31"/>
    </location>
</feature>
<keyword evidence="2" id="KW-0812">Transmembrane</keyword>
<sequence>MESALISPLPSIGRPSASTTRPRNASPTGTERISPVRRTWVPSSIPENSPRMTTPISRTSRLSARPRVPFSNLSNSLVIVEGSPSTRAMPSPASTTVPISSREAALGSYDLTKFAKASLIASGLIAISAMVLPLSLSLPETLLLLALLVLLLVLLVSLLYFLSEISTAPLGQPTIGSLPSID</sequence>
<feature type="region of interest" description="Disordered" evidence="1">
    <location>
        <begin position="1"/>
        <end position="61"/>
    </location>
</feature>
<dbReference type="EMBL" id="CAEZTJ010000098">
    <property type="protein sequence ID" value="CAB4571152.1"/>
    <property type="molecule type" value="Genomic_DNA"/>
</dbReference>
<keyword evidence="2" id="KW-1133">Transmembrane helix</keyword>
<feature type="transmembrane region" description="Helical" evidence="2">
    <location>
        <begin position="142"/>
        <end position="162"/>
    </location>
</feature>
<gene>
    <name evidence="3" type="ORF">UFOPK1650_00708</name>
</gene>
<protein>
    <submittedName>
        <fullName evidence="3">Unannotated protein</fullName>
    </submittedName>
</protein>
<feature type="transmembrane region" description="Helical" evidence="2">
    <location>
        <begin position="117"/>
        <end position="136"/>
    </location>
</feature>
<evidence type="ECO:0000313" key="3">
    <source>
        <dbReference type="EMBL" id="CAB4571152.1"/>
    </source>
</evidence>
<name>A0A6J6E429_9ZZZZ</name>
<reference evidence="3" key="1">
    <citation type="submission" date="2020-05" db="EMBL/GenBank/DDBJ databases">
        <authorList>
            <person name="Chiriac C."/>
            <person name="Salcher M."/>
            <person name="Ghai R."/>
            <person name="Kavagutti S V."/>
        </authorList>
    </citation>
    <scope>NUCLEOTIDE SEQUENCE</scope>
</reference>
<keyword evidence="2" id="KW-0472">Membrane</keyword>
<feature type="compositionally biased region" description="Polar residues" evidence="1">
    <location>
        <begin position="41"/>
        <end position="61"/>
    </location>
</feature>
<dbReference type="AlphaFoldDB" id="A0A6J6E429"/>
<proteinExistence type="predicted"/>
<organism evidence="3">
    <name type="scientific">freshwater metagenome</name>
    <dbReference type="NCBI Taxonomy" id="449393"/>
    <lineage>
        <taxon>unclassified sequences</taxon>
        <taxon>metagenomes</taxon>
        <taxon>ecological metagenomes</taxon>
    </lineage>
</organism>
<evidence type="ECO:0000256" key="1">
    <source>
        <dbReference type="SAM" id="MobiDB-lite"/>
    </source>
</evidence>
<evidence type="ECO:0000256" key="2">
    <source>
        <dbReference type="SAM" id="Phobius"/>
    </source>
</evidence>